<sequence length="35" mass="4104">MARLASKQKYRRRRLIARETLGCQSVDLRDTAWGP</sequence>
<keyword evidence="2" id="KW-1185">Reference proteome</keyword>
<evidence type="ECO:0000313" key="1">
    <source>
        <dbReference type="EMBL" id="EGI77660.1"/>
    </source>
</evidence>
<dbReference type="STRING" id="887062.HGR_05236"/>
<comment type="caution">
    <text evidence="1">The sequence shown here is derived from an EMBL/GenBank/DDBJ whole genome shotgun (WGS) entry which is preliminary data.</text>
</comment>
<accession>F3KRH0</accession>
<reference evidence="1 2" key="1">
    <citation type="journal article" date="2011" name="EMBO J.">
        <title>Structural diversity of bacterial flagellar motors.</title>
        <authorList>
            <person name="Chen S."/>
            <person name="Beeby M."/>
            <person name="Murphy G.E."/>
            <person name="Leadbetter J.R."/>
            <person name="Hendrixson D.R."/>
            <person name="Briegel A."/>
            <person name="Li Z."/>
            <person name="Shi J."/>
            <person name="Tocheva E.I."/>
            <person name="Muller A."/>
            <person name="Dobro M.J."/>
            <person name="Jensen G.J."/>
        </authorList>
    </citation>
    <scope>NUCLEOTIDE SEQUENCE [LARGE SCALE GENOMIC DNA]</scope>
    <source>
        <strain evidence="1 2">ATCC 19624</strain>
    </source>
</reference>
<evidence type="ECO:0000313" key="2">
    <source>
        <dbReference type="Proteomes" id="UP000016368"/>
    </source>
</evidence>
<organism evidence="1 2">
    <name type="scientific">Hylemonella gracilis ATCC 19624</name>
    <dbReference type="NCBI Taxonomy" id="887062"/>
    <lineage>
        <taxon>Bacteria</taxon>
        <taxon>Pseudomonadati</taxon>
        <taxon>Pseudomonadota</taxon>
        <taxon>Betaproteobacteria</taxon>
        <taxon>Burkholderiales</taxon>
        <taxon>Comamonadaceae</taxon>
        <taxon>Hylemonella</taxon>
    </lineage>
</organism>
<proteinExistence type="predicted"/>
<dbReference type="EMBL" id="AEGR01000043">
    <property type="protein sequence ID" value="EGI77660.1"/>
    <property type="molecule type" value="Genomic_DNA"/>
</dbReference>
<gene>
    <name evidence="1" type="ORF">HGR_05236</name>
</gene>
<dbReference type="Proteomes" id="UP000016368">
    <property type="component" value="Unassembled WGS sequence"/>
</dbReference>
<protein>
    <submittedName>
        <fullName evidence="1">Uncharacterized protein</fullName>
    </submittedName>
</protein>
<name>F3KRH0_9BURK</name>
<dbReference type="AlphaFoldDB" id="F3KRH0"/>